<dbReference type="Proteomes" id="UP000887566">
    <property type="component" value="Unplaced"/>
</dbReference>
<proteinExistence type="predicted"/>
<organism evidence="1 2">
    <name type="scientific">Plectus sambesii</name>
    <dbReference type="NCBI Taxonomy" id="2011161"/>
    <lineage>
        <taxon>Eukaryota</taxon>
        <taxon>Metazoa</taxon>
        <taxon>Ecdysozoa</taxon>
        <taxon>Nematoda</taxon>
        <taxon>Chromadorea</taxon>
        <taxon>Plectida</taxon>
        <taxon>Plectina</taxon>
        <taxon>Plectoidea</taxon>
        <taxon>Plectidae</taxon>
        <taxon>Plectus</taxon>
    </lineage>
</organism>
<dbReference type="AlphaFoldDB" id="A0A914WJK4"/>
<evidence type="ECO:0000313" key="1">
    <source>
        <dbReference type="Proteomes" id="UP000887566"/>
    </source>
</evidence>
<reference evidence="2" key="1">
    <citation type="submission" date="2022-11" db="UniProtKB">
        <authorList>
            <consortium name="WormBaseParasite"/>
        </authorList>
    </citation>
    <scope>IDENTIFICATION</scope>
</reference>
<evidence type="ECO:0000313" key="2">
    <source>
        <dbReference type="WBParaSite" id="PSAMB.scaffold4307size15045.g23952.t1"/>
    </source>
</evidence>
<accession>A0A914WJK4</accession>
<name>A0A914WJK4_9BILA</name>
<keyword evidence="1" id="KW-1185">Reference proteome</keyword>
<dbReference type="WBParaSite" id="PSAMB.scaffold4307size15045.g23952.t1">
    <property type="protein sequence ID" value="PSAMB.scaffold4307size15045.g23952.t1"/>
    <property type="gene ID" value="PSAMB.scaffold4307size15045.g23952"/>
</dbReference>
<sequence length="80" mass="8845">MAKRENTATVEDESFDHEPFAEFYVFPREDCPVCGSFRKIENAPRGADGRRQASVIDTAALDMMIGGVPPNLDIPTSVQE</sequence>
<protein>
    <submittedName>
        <fullName evidence="2">Uncharacterized protein</fullName>
    </submittedName>
</protein>